<name>A0QYC4_MYCS2</name>
<gene>
    <name evidence="1" type="ordered locus">MSMEG_3610</name>
</gene>
<sequence length="247" mass="26751">MRVPGGHGAEPRPQRTDPVAVLIGCLPRRDPQRLLEHRIHERRAVQLDPVLGVTGHGDVVVATRGHGHGVVLTCPVRAHPARPQTTAGPPRLCTRDQHHLGTSGLQIQARVIDQGLRHVATDTRVPRPRPGGADATCEQQARVPVPPRQQVDHAHRVHGLQHTWIRGVPGGLGHQVHRFGGRVLVVLTDLAVPDQHGRSIHGHRTYSTTRRAGEVSRPLIQATSFSTQPSTASTSVSTYIRSTNASG</sequence>
<dbReference type="KEGG" id="msm:MSMEG_3610"/>
<keyword evidence="2" id="KW-1185">Reference proteome</keyword>
<dbReference type="AlphaFoldDB" id="A0QYC4"/>
<dbReference type="Proteomes" id="UP000000757">
    <property type="component" value="Chromosome"/>
</dbReference>
<evidence type="ECO:0000313" key="1">
    <source>
        <dbReference type="EMBL" id="ABK74860.1"/>
    </source>
</evidence>
<proteinExistence type="predicted"/>
<evidence type="ECO:0000313" key="2">
    <source>
        <dbReference type="Proteomes" id="UP000000757"/>
    </source>
</evidence>
<protein>
    <submittedName>
        <fullName evidence="1">Uncharacterized protein</fullName>
    </submittedName>
</protein>
<organism evidence="1 2">
    <name type="scientific">Mycolicibacterium smegmatis (strain ATCC 700084 / mc(2)155)</name>
    <name type="common">Mycobacterium smegmatis</name>
    <dbReference type="NCBI Taxonomy" id="246196"/>
    <lineage>
        <taxon>Bacteria</taxon>
        <taxon>Bacillati</taxon>
        <taxon>Actinomycetota</taxon>
        <taxon>Actinomycetes</taxon>
        <taxon>Mycobacteriales</taxon>
        <taxon>Mycobacteriaceae</taxon>
        <taxon>Mycolicibacterium</taxon>
    </lineage>
</organism>
<dbReference type="EMBL" id="CP000480">
    <property type="protein sequence ID" value="ABK74860.1"/>
    <property type="molecule type" value="Genomic_DNA"/>
</dbReference>
<accession>A0QYC4</accession>
<reference evidence="1 2" key="1">
    <citation type="submission" date="2006-10" db="EMBL/GenBank/DDBJ databases">
        <authorList>
            <person name="Fleischmann R.D."/>
            <person name="Dodson R.J."/>
            <person name="Haft D.H."/>
            <person name="Merkel J.S."/>
            <person name="Nelson W.C."/>
            <person name="Fraser C.M."/>
        </authorList>
    </citation>
    <scope>NUCLEOTIDE SEQUENCE [LARGE SCALE GENOMIC DNA]</scope>
    <source>
        <strain evidence="2">ATCC 700084 / mc(2)155</strain>
    </source>
</reference>